<dbReference type="EMBL" id="CM032187">
    <property type="protein sequence ID" value="KAG7089707.1"/>
    <property type="molecule type" value="Genomic_DNA"/>
</dbReference>
<sequence length="684" mass="73680">MPSQSVKSKGKAQAVEPEPELPSPEILDALEGNLCYIHKWVEGLYNRLVAHFTDQSQMLQEFSDHWPLLNDLREQLNWFQGEDWIIPALQLLALLSSFANEWDVPIASWQMGPTESLSLQELFGVFNFDAEPPVQYMPNAPRLETSSMIPPRVSLPMVPSSSISAAVSPPPAARTRSASGLPRVLASTLVAGSSSAVESSNVVAGPSSAVDSSNMVAGLSKPVSKCKAPESSTVESTRSKQSKIVKASVNRVTFAESSDAEASEPRKPYCTRSHTRKGPVATSELEAAATDRSLRQKSSQTSKSKGKAKESTENTGASVEELWTSGARSHVFPEGWIGAARNMELQFDLGKAKLSLESILKAGQSIAFFDRLTPCGRCTYFGYTNCKPIWAASGKAGHRPTCAQCFAGKQKCSFFDPDSSRAGLKKLEAASSNNLLLAKIALRLNRELQSYEQMLLAQKTTYNTAKITWSNIQESQRALWAAGRDPVEVFKGLGDDEDFKMTPSQVKALGDTLGWSLSGSAVEEVEENAPPSVPLPSSSINPPAPVATSGISKKDSEAEEEGDDDEESDESSSGSSSPSGNAVSTVAESATVQEEAEVPPAPRSEVEVTVKDLIDDKAKEASSDNSSAEEEEGDSEDKEESSDSSSPSVRRSLDPVSKAVIAKLDQDRRAVERVFGLQLQHKRA</sequence>
<proteinExistence type="predicted"/>
<dbReference type="RefSeq" id="XP_043006177.1">
    <property type="nucleotide sequence ID" value="XM_043156391.1"/>
</dbReference>
<protein>
    <submittedName>
        <fullName evidence="2">Uncharacterized protein</fullName>
    </submittedName>
</protein>
<reference evidence="2" key="1">
    <citation type="journal article" date="2021" name="Genome Biol. Evol.">
        <title>The assembled and annotated genome of the fairy-ring fungus Marasmius oreades.</title>
        <authorList>
            <person name="Hiltunen M."/>
            <person name="Ament-Velasquez S.L."/>
            <person name="Johannesson H."/>
        </authorList>
    </citation>
    <scope>NUCLEOTIDE SEQUENCE</scope>
    <source>
        <strain evidence="2">03SP1</strain>
    </source>
</reference>
<name>A0A9P7RUK3_9AGAR</name>
<keyword evidence="3" id="KW-1185">Reference proteome</keyword>
<feature type="region of interest" description="Disordered" evidence="1">
    <location>
        <begin position="1"/>
        <end position="20"/>
    </location>
</feature>
<dbReference type="KEGG" id="more:E1B28_011362"/>
<feature type="region of interest" description="Disordered" evidence="1">
    <location>
        <begin position="221"/>
        <end position="319"/>
    </location>
</feature>
<evidence type="ECO:0000256" key="1">
    <source>
        <dbReference type="SAM" id="MobiDB-lite"/>
    </source>
</evidence>
<evidence type="ECO:0000313" key="2">
    <source>
        <dbReference type="EMBL" id="KAG7089707.1"/>
    </source>
</evidence>
<dbReference type="Proteomes" id="UP001049176">
    <property type="component" value="Chromosome 7"/>
</dbReference>
<feature type="region of interest" description="Disordered" evidence="1">
    <location>
        <begin position="525"/>
        <end position="656"/>
    </location>
</feature>
<accession>A0A9P7RUK3</accession>
<organism evidence="2 3">
    <name type="scientific">Marasmius oreades</name>
    <name type="common">fairy-ring Marasmius</name>
    <dbReference type="NCBI Taxonomy" id="181124"/>
    <lineage>
        <taxon>Eukaryota</taxon>
        <taxon>Fungi</taxon>
        <taxon>Dikarya</taxon>
        <taxon>Basidiomycota</taxon>
        <taxon>Agaricomycotina</taxon>
        <taxon>Agaricomycetes</taxon>
        <taxon>Agaricomycetidae</taxon>
        <taxon>Agaricales</taxon>
        <taxon>Marasmiineae</taxon>
        <taxon>Marasmiaceae</taxon>
        <taxon>Marasmius</taxon>
    </lineage>
</organism>
<dbReference type="AlphaFoldDB" id="A0A9P7RUK3"/>
<feature type="compositionally biased region" description="Acidic residues" evidence="1">
    <location>
        <begin position="557"/>
        <end position="570"/>
    </location>
</feature>
<dbReference type="GeneID" id="66080437"/>
<comment type="caution">
    <text evidence="2">The sequence shown here is derived from an EMBL/GenBank/DDBJ whole genome shotgun (WGS) entry which is preliminary data.</text>
</comment>
<feature type="compositionally biased region" description="Polar residues" evidence="1">
    <location>
        <begin position="581"/>
        <end position="592"/>
    </location>
</feature>
<evidence type="ECO:0000313" key="3">
    <source>
        <dbReference type="Proteomes" id="UP001049176"/>
    </source>
</evidence>
<gene>
    <name evidence="2" type="ORF">E1B28_011362</name>
</gene>
<feature type="compositionally biased region" description="Acidic residues" evidence="1">
    <location>
        <begin position="627"/>
        <end position="642"/>
    </location>
</feature>
<feature type="compositionally biased region" description="Basic and acidic residues" evidence="1">
    <location>
        <begin position="604"/>
        <end position="622"/>
    </location>
</feature>
<feature type="compositionally biased region" description="Low complexity" evidence="1">
    <location>
        <begin position="571"/>
        <end position="580"/>
    </location>
</feature>